<dbReference type="Pfam" id="PF01966">
    <property type="entry name" value="HD"/>
    <property type="match status" value="1"/>
</dbReference>
<organism evidence="2 3">
    <name type="scientific">Mycena metata</name>
    <dbReference type="NCBI Taxonomy" id="1033252"/>
    <lineage>
        <taxon>Eukaryota</taxon>
        <taxon>Fungi</taxon>
        <taxon>Dikarya</taxon>
        <taxon>Basidiomycota</taxon>
        <taxon>Agaricomycotina</taxon>
        <taxon>Agaricomycetes</taxon>
        <taxon>Agaricomycetidae</taxon>
        <taxon>Agaricales</taxon>
        <taxon>Marasmiineae</taxon>
        <taxon>Mycenaceae</taxon>
        <taxon>Mycena</taxon>
    </lineage>
</organism>
<evidence type="ECO:0000259" key="1">
    <source>
        <dbReference type="PROSITE" id="PS51831"/>
    </source>
</evidence>
<dbReference type="Proteomes" id="UP001215598">
    <property type="component" value="Unassembled WGS sequence"/>
</dbReference>
<feature type="domain" description="HD" evidence="1">
    <location>
        <begin position="66"/>
        <end position="192"/>
    </location>
</feature>
<dbReference type="PANTHER" id="PTHR35569">
    <property type="entry name" value="CYANAMIDE HYDRATASE DDI2-RELATED"/>
    <property type="match status" value="1"/>
</dbReference>
<gene>
    <name evidence="2" type="ORF">B0H16DRAFT_1721927</name>
</gene>
<dbReference type="EMBL" id="JARKIB010000047">
    <property type="protein sequence ID" value="KAJ7756330.1"/>
    <property type="molecule type" value="Genomic_DNA"/>
</dbReference>
<keyword evidence="3" id="KW-1185">Reference proteome</keyword>
<dbReference type="InterPro" id="IPR006674">
    <property type="entry name" value="HD_domain"/>
</dbReference>
<dbReference type="InterPro" id="IPR003607">
    <property type="entry name" value="HD/PDEase_dom"/>
</dbReference>
<dbReference type="NCBIfam" id="TIGR03401">
    <property type="entry name" value="cyanamide_fam"/>
    <property type="match status" value="1"/>
</dbReference>
<accession>A0AAD7J3Q6</accession>
<name>A0AAD7J3Q6_9AGAR</name>
<dbReference type="AlphaFoldDB" id="A0AAD7J3Q6"/>
<dbReference type="CDD" id="cd00077">
    <property type="entry name" value="HDc"/>
    <property type="match status" value="1"/>
</dbReference>
<dbReference type="SUPFAM" id="SSF109604">
    <property type="entry name" value="HD-domain/PDEase-like"/>
    <property type="match status" value="1"/>
</dbReference>
<dbReference type="PROSITE" id="PS51831">
    <property type="entry name" value="HD"/>
    <property type="match status" value="1"/>
</dbReference>
<dbReference type="InterPro" id="IPR017771">
    <property type="entry name" value="Cyanamide_hydratase_HD"/>
</dbReference>
<evidence type="ECO:0000313" key="3">
    <source>
        <dbReference type="Proteomes" id="UP001215598"/>
    </source>
</evidence>
<dbReference type="Gene3D" id="1.10.3210.10">
    <property type="entry name" value="Hypothetical protein af1432"/>
    <property type="match status" value="1"/>
</dbReference>
<evidence type="ECO:0000313" key="2">
    <source>
        <dbReference type="EMBL" id="KAJ7756330.1"/>
    </source>
</evidence>
<proteinExistence type="predicted"/>
<dbReference type="PANTHER" id="PTHR35569:SF1">
    <property type="entry name" value="CYANAMIDE HYDRATASE DDI2-RELATED"/>
    <property type="match status" value="1"/>
</dbReference>
<protein>
    <recommendedName>
        <fullName evidence="1">HD domain-containing protein</fullName>
    </recommendedName>
</protein>
<sequence>MVDPNVAFYGWEAVPRDPDVLFKGHPTASGDHPKQDLFTVEDFPLPESPLVDQVRDFVKKELDVPTFNHSNRVYVYGAALVKTHFPAWIYDNETYYLACLLHDIGTAEKYLATTKMSFEFKGAIVARDLILQLGGIEDQADSVCDAIVRHQDIFVKGGNITQVFIYLMDLSVYNASPQIGQALQLATILDNVGMCALRPSTYVLPYVLFSRANLIHPKLIETTVAVFPRIGWSEHFGTVIEKELSLKPWCHTTTFEIPNWTPGTSSNFATDVRGNDVMRAFD</sequence>
<reference evidence="2" key="1">
    <citation type="submission" date="2023-03" db="EMBL/GenBank/DDBJ databases">
        <title>Massive genome expansion in bonnet fungi (Mycena s.s.) driven by repeated elements and novel gene families across ecological guilds.</title>
        <authorList>
            <consortium name="Lawrence Berkeley National Laboratory"/>
            <person name="Harder C.B."/>
            <person name="Miyauchi S."/>
            <person name="Viragh M."/>
            <person name="Kuo A."/>
            <person name="Thoen E."/>
            <person name="Andreopoulos B."/>
            <person name="Lu D."/>
            <person name="Skrede I."/>
            <person name="Drula E."/>
            <person name="Henrissat B."/>
            <person name="Morin E."/>
            <person name="Kohler A."/>
            <person name="Barry K."/>
            <person name="LaButti K."/>
            <person name="Morin E."/>
            <person name="Salamov A."/>
            <person name="Lipzen A."/>
            <person name="Mereny Z."/>
            <person name="Hegedus B."/>
            <person name="Baldrian P."/>
            <person name="Stursova M."/>
            <person name="Weitz H."/>
            <person name="Taylor A."/>
            <person name="Grigoriev I.V."/>
            <person name="Nagy L.G."/>
            <person name="Martin F."/>
            <person name="Kauserud H."/>
        </authorList>
    </citation>
    <scope>NUCLEOTIDE SEQUENCE</scope>
    <source>
        <strain evidence="2">CBHHK182m</strain>
    </source>
</reference>
<comment type="caution">
    <text evidence="2">The sequence shown here is derived from an EMBL/GenBank/DDBJ whole genome shotgun (WGS) entry which is preliminary data.</text>
</comment>